<dbReference type="Gene3D" id="3.40.1190.20">
    <property type="match status" value="1"/>
</dbReference>
<dbReference type="EMBL" id="ASGZ01000002">
    <property type="protein sequence ID" value="ESP90113.1"/>
    <property type="molecule type" value="Genomic_DNA"/>
</dbReference>
<keyword evidence="2" id="KW-0808">Transferase</keyword>
<feature type="region of interest" description="Disordered" evidence="6">
    <location>
        <begin position="296"/>
        <end position="319"/>
    </location>
</feature>
<comment type="similarity">
    <text evidence="1">Belongs to the carbohydrate kinase PfkB family.</text>
</comment>
<dbReference type="InterPro" id="IPR050306">
    <property type="entry name" value="PfkB_Carbo_kinase"/>
</dbReference>
<name>V4HK05_9EURY</name>
<protein>
    <submittedName>
        <fullName evidence="8">PfkB domain-containing protein</fullName>
    </submittedName>
</protein>
<feature type="compositionally biased region" description="Basic and acidic residues" evidence="6">
    <location>
        <begin position="305"/>
        <end position="319"/>
    </location>
</feature>
<keyword evidence="4" id="KW-0418">Kinase</keyword>
<dbReference type="InterPro" id="IPR011611">
    <property type="entry name" value="PfkB_dom"/>
</dbReference>
<evidence type="ECO:0000256" key="1">
    <source>
        <dbReference type="ARBA" id="ARBA00010688"/>
    </source>
</evidence>
<dbReference type="GO" id="GO:0005524">
    <property type="term" value="F:ATP binding"/>
    <property type="evidence" value="ECO:0007669"/>
    <property type="project" value="UniProtKB-KW"/>
</dbReference>
<dbReference type="AlphaFoldDB" id="V4HK05"/>
<dbReference type="eggNOG" id="arCOG00014">
    <property type="taxonomic scope" value="Archaea"/>
</dbReference>
<evidence type="ECO:0000256" key="4">
    <source>
        <dbReference type="ARBA" id="ARBA00022777"/>
    </source>
</evidence>
<dbReference type="PRINTS" id="PR00990">
    <property type="entry name" value="RIBOKINASE"/>
</dbReference>
<evidence type="ECO:0000256" key="3">
    <source>
        <dbReference type="ARBA" id="ARBA00022741"/>
    </source>
</evidence>
<dbReference type="PATRIC" id="fig|1324957.4.peg.228"/>
<organism evidence="8 9">
    <name type="scientific">Candidatus Halobonum tyrrellensis G22</name>
    <dbReference type="NCBI Taxonomy" id="1324957"/>
    <lineage>
        <taxon>Archaea</taxon>
        <taxon>Methanobacteriati</taxon>
        <taxon>Methanobacteriota</taxon>
        <taxon>Stenosarchaea group</taxon>
        <taxon>Halobacteria</taxon>
        <taxon>Halobacteriales</taxon>
        <taxon>Haloferacaceae</taxon>
        <taxon>Candidatus Halobonum</taxon>
    </lineage>
</organism>
<evidence type="ECO:0000256" key="5">
    <source>
        <dbReference type="ARBA" id="ARBA00022840"/>
    </source>
</evidence>
<accession>V4HK05</accession>
<dbReference type="InterPro" id="IPR029056">
    <property type="entry name" value="Ribokinase-like"/>
</dbReference>
<evidence type="ECO:0000313" key="9">
    <source>
        <dbReference type="Proteomes" id="UP000017840"/>
    </source>
</evidence>
<keyword evidence="3" id="KW-0547">Nucleotide-binding</keyword>
<dbReference type="STRING" id="1324957.K933_01092"/>
<reference evidence="8 9" key="1">
    <citation type="journal article" date="2013" name="Genome Announc.">
        <title>Draft Genome Sequence of 'Candidatus Halobonum tyrrellensis' Strain G22, Isolated from the Hypersaline Waters of Lake Tyrrell, Australia.</title>
        <authorList>
            <person name="Ugalde J.A."/>
            <person name="Narasingarao P."/>
            <person name="Kuo S."/>
            <person name="Podell S."/>
            <person name="Allen E.E."/>
        </authorList>
    </citation>
    <scope>NUCLEOTIDE SEQUENCE [LARGE SCALE GENOMIC DNA]</scope>
    <source>
        <strain evidence="8 9">G22</strain>
    </source>
</reference>
<gene>
    <name evidence="8" type="ORF">K933_01092</name>
</gene>
<dbReference type="CDD" id="cd01167">
    <property type="entry name" value="bac_FRK"/>
    <property type="match status" value="1"/>
</dbReference>
<comment type="caution">
    <text evidence="8">The sequence shown here is derived from an EMBL/GenBank/DDBJ whole genome shotgun (WGS) entry which is preliminary data.</text>
</comment>
<sequence length="319" mass="33998">MSETDVLVVGETLVDFIPDSRGDLQSVESFSRRPGGAPANVAVRLSALGRAPWFWTRLATDPFGEYLAETLSAAGVPDRFVTRDADAATSLAFVGHDADADRSFTFYREGTADTRLRTGAVPDEVLDGVTCVYVGGVVLASDPSRSAVLDLVERASRRECTLYFDPNFRPELWDPAEFEALAADVLEHADVVKATVEEFERFGVSGGTKREVCEAACERGPHTVLMTLGRDGAFAYCDERSPWGPASAERPAFGVDAVDTTGAGDAFVAGTIRGIVEGLPLGTTLDTANAMAALSTTTGGAMEDPPSRAEVDRFLSERS</sequence>
<dbReference type="OrthoDB" id="124714at2157"/>
<dbReference type="InterPro" id="IPR002139">
    <property type="entry name" value="Ribo/fructo_kinase"/>
</dbReference>
<dbReference type="Pfam" id="PF00294">
    <property type="entry name" value="PfkB"/>
    <property type="match status" value="1"/>
</dbReference>
<feature type="domain" description="Carbohydrate kinase PfkB" evidence="7">
    <location>
        <begin position="4"/>
        <end position="306"/>
    </location>
</feature>
<dbReference type="PANTHER" id="PTHR43085:SF1">
    <property type="entry name" value="PSEUDOURIDINE KINASE-RELATED"/>
    <property type="match status" value="1"/>
</dbReference>
<dbReference type="SUPFAM" id="SSF53613">
    <property type="entry name" value="Ribokinase-like"/>
    <property type="match status" value="1"/>
</dbReference>
<dbReference type="GO" id="GO:0016301">
    <property type="term" value="F:kinase activity"/>
    <property type="evidence" value="ECO:0007669"/>
    <property type="project" value="UniProtKB-KW"/>
</dbReference>
<proteinExistence type="inferred from homology"/>
<evidence type="ECO:0000256" key="2">
    <source>
        <dbReference type="ARBA" id="ARBA00022679"/>
    </source>
</evidence>
<keyword evidence="9" id="KW-1185">Reference proteome</keyword>
<dbReference type="RefSeq" id="WP_023392817.1">
    <property type="nucleotide sequence ID" value="NZ_ASGZ01000002.1"/>
</dbReference>
<keyword evidence="5" id="KW-0067">ATP-binding</keyword>
<evidence type="ECO:0000313" key="8">
    <source>
        <dbReference type="EMBL" id="ESP90113.1"/>
    </source>
</evidence>
<evidence type="ECO:0000259" key="7">
    <source>
        <dbReference type="Pfam" id="PF00294"/>
    </source>
</evidence>
<evidence type="ECO:0000256" key="6">
    <source>
        <dbReference type="SAM" id="MobiDB-lite"/>
    </source>
</evidence>
<dbReference type="PANTHER" id="PTHR43085">
    <property type="entry name" value="HEXOKINASE FAMILY MEMBER"/>
    <property type="match status" value="1"/>
</dbReference>
<dbReference type="Proteomes" id="UP000017840">
    <property type="component" value="Unassembled WGS sequence"/>
</dbReference>